<accession>A0A8H5BQ95</accession>
<dbReference type="Proteomes" id="UP000567179">
    <property type="component" value="Unassembled WGS sequence"/>
</dbReference>
<organism evidence="2 3">
    <name type="scientific">Psilocybe cf. subviscida</name>
    <dbReference type="NCBI Taxonomy" id="2480587"/>
    <lineage>
        <taxon>Eukaryota</taxon>
        <taxon>Fungi</taxon>
        <taxon>Dikarya</taxon>
        <taxon>Basidiomycota</taxon>
        <taxon>Agaricomycotina</taxon>
        <taxon>Agaricomycetes</taxon>
        <taxon>Agaricomycetidae</taxon>
        <taxon>Agaricales</taxon>
        <taxon>Agaricineae</taxon>
        <taxon>Strophariaceae</taxon>
        <taxon>Psilocybe</taxon>
    </lineage>
</organism>
<keyword evidence="1" id="KW-0732">Signal</keyword>
<evidence type="ECO:0000313" key="3">
    <source>
        <dbReference type="Proteomes" id="UP000567179"/>
    </source>
</evidence>
<reference evidence="2 3" key="1">
    <citation type="journal article" date="2020" name="ISME J.">
        <title>Uncovering the hidden diversity of litter-decomposition mechanisms in mushroom-forming fungi.</title>
        <authorList>
            <person name="Floudas D."/>
            <person name="Bentzer J."/>
            <person name="Ahren D."/>
            <person name="Johansson T."/>
            <person name="Persson P."/>
            <person name="Tunlid A."/>
        </authorList>
    </citation>
    <scope>NUCLEOTIDE SEQUENCE [LARGE SCALE GENOMIC DNA]</scope>
    <source>
        <strain evidence="2 3">CBS 101986</strain>
    </source>
</reference>
<feature type="signal peptide" evidence="1">
    <location>
        <begin position="1"/>
        <end position="17"/>
    </location>
</feature>
<dbReference type="AlphaFoldDB" id="A0A8H5BQ95"/>
<dbReference type="EMBL" id="JAACJJ010000014">
    <property type="protein sequence ID" value="KAF5327605.1"/>
    <property type="molecule type" value="Genomic_DNA"/>
</dbReference>
<keyword evidence="3" id="KW-1185">Reference proteome</keyword>
<gene>
    <name evidence="2" type="ORF">D9619_004801</name>
</gene>
<protein>
    <submittedName>
        <fullName evidence="2">Uncharacterized protein</fullName>
    </submittedName>
</protein>
<evidence type="ECO:0000313" key="2">
    <source>
        <dbReference type="EMBL" id="KAF5327605.1"/>
    </source>
</evidence>
<comment type="caution">
    <text evidence="2">The sequence shown here is derived from an EMBL/GenBank/DDBJ whole genome shotgun (WGS) entry which is preliminary data.</text>
</comment>
<feature type="chain" id="PRO_5034197667" evidence="1">
    <location>
        <begin position="18"/>
        <end position="52"/>
    </location>
</feature>
<proteinExistence type="predicted"/>
<sequence>MQLSLFVVLATAVSAMAFVQVAPRPANDAQFARRADARERHGYLDIAGLKFD</sequence>
<evidence type="ECO:0000256" key="1">
    <source>
        <dbReference type="SAM" id="SignalP"/>
    </source>
</evidence>
<name>A0A8H5BQ95_9AGAR</name>